<gene>
    <name evidence="1" type="ORF">ERS852425_02204</name>
    <name evidence="2" type="ORF">ERS852520_01464</name>
</gene>
<evidence type="ECO:0000313" key="1">
    <source>
        <dbReference type="EMBL" id="CUN03709.1"/>
    </source>
</evidence>
<sequence length="62" mass="7393">MRKPMSPCYKCEFHSSTCHANCGFYQKFHDDLEEWNAIIRNGKKQLYSTRYVNYVRKIAGEV</sequence>
<dbReference type="AlphaFoldDB" id="A0A174NKC4"/>
<organism evidence="2 3">
    <name type="scientific">Anaerostipes hadrus</name>
    <dbReference type="NCBI Taxonomy" id="649756"/>
    <lineage>
        <taxon>Bacteria</taxon>
        <taxon>Bacillati</taxon>
        <taxon>Bacillota</taxon>
        <taxon>Clostridia</taxon>
        <taxon>Lachnospirales</taxon>
        <taxon>Lachnospiraceae</taxon>
        <taxon>Anaerostipes</taxon>
    </lineage>
</organism>
<evidence type="ECO:0000313" key="3">
    <source>
        <dbReference type="Proteomes" id="UP000095564"/>
    </source>
</evidence>
<protein>
    <submittedName>
        <fullName evidence="2">Uncharacterized protein</fullName>
    </submittedName>
</protein>
<accession>A0A174NKC4</accession>
<reference evidence="3 4" key="1">
    <citation type="submission" date="2015-09" db="EMBL/GenBank/DDBJ databases">
        <authorList>
            <consortium name="Pathogen Informatics"/>
        </authorList>
    </citation>
    <scope>NUCLEOTIDE SEQUENCE [LARGE SCALE GENOMIC DNA]</scope>
    <source>
        <strain evidence="1 4">2789STDY5608868</strain>
        <strain evidence="2 3">2789STDY5834908</strain>
    </source>
</reference>
<dbReference type="EMBL" id="CYXT01000017">
    <property type="protein sequence ID" value="CUN03709.1"/>
    <property type="molecule type" value="Genomic_DNA"/>
</dbReference>
<dbReference type="Proteomes" id="UP000095598">
    <property type="component" value="Unassembled WGS sequence"/>
</dbReference>
<proteinExistence type="predicted"/>
<dbReference type="Proteomes" id="UP000095564">
    <property type="component" value="Unassembled WGS sequence"/>
</dbReference>
<dbReference type="RefSeq" id="WP_044920715.1">
    <property type="nucleotide sequence ID" value="NZ_CYXT01000017.1"/>
</dbReference>
<name>A0A174NKC4_ANAHA</name>
<evidence type="ECO:0000313" key="4">
    <source>
        <dbReference type="Proteomes" id="UP000095598"/>
    </source>
</evidence>
<evidence type="ECO:0000313" key="2">
    <source>
        <dbReference type="EMBL" id="CUP49202.1"/>
    </source>
</evidence>
<dbReference type="EMBL" id="CZAU01000013">
    <property type="protein sequence ID" value="CUP49202.1"/>
    <property type="molecule type" value="Genomic_DNA"/>
</dbReference>